<feature type="transmembrane region" description="Helical" evidence="1">
    <location>
        <begin position="96"/>
        <end position="115"/>
    </location>
</feature>
<keyword evidence="1" id="KW-1133">Transmembrane helix</keyword>
<name>A0A8S5QEH1_9CAUD</name>
<sequence>MNQLKEAILMASFFCIFPKYFNKTLILHIYSLFFYILQISPAKPNVVVNRFIIHSPLIKPNLHPCHFARAKLGVFCKTCNNSIFYNNTKLYFNFRINYYIMYYFILTILLQYVLFY</sequence>
<evidence type="ECO:0000256" key="1">
    <source>
        <dbReference type="SAM" id="Phobius"/>
    </source>
</evidence>
<evidence type="ECO:0000313" key="2">
    <source>
        <dbReference type="EMBL" id="DAE17655.1"/>
    </source>
</evidence>
<dbReference type="EMBL" id="BK015643">
    <property type="protein sequence ID" value="DAE17655.1"/>
    <property type="molecule type" value="Genomic_DNA"/>
</dbReference>
<keyword evidence="1" id="KW-0472">Membrane</keyword>
<keyword evidence="1" id="KW-0812">Transmembrane</keyword>
<reference evidence="2" key="1">
    <citation type="journal article" date="2021" name="Proc. Natl. Acad. Sci. U.S.A.">
        <title>A Catalog of Tens of Thousands of Viruses from Human Metagenomes Reveals Hidden Associations with Chronic Diseases.</title>
        <authorList>
            <person name="Tisza M.J."/>
            <person name="Buck C.B."/>
        </authorList>
    </citation>
    <scope>NUCLEOTIDE SEQUENCE</scope>
    <source>
        <strain evidence="2">Ctx0K11</strain>
    </source>
</reference>
<proteinExistence type="predicted"/>
<accession>A0A8S5QEH1</accession>
<protein>
    <submittedName>
        <fullName evidence="2">Uncharacterized protein</fullName>
    </submittedName>
</protein>
<organism evidence="2">
    <name type="scientific">Podoviridae sp. ctx0K11</name>
    <dbReference type="NCBI Taxonomy" id="2825287"/>
    <lineage>
        <taxon>Viruses</taxon>
        <taxon>Duplodnaviria</taxon>
        <taxon>Heunggongvirae</taxon>
        <taxon>Uroviricota</taxon>
        <taxon>Caudoviricetes</taxon>
    </lineage>
</organism>